<dbReference type="Pfam" id="PF00842">
    <property type="entry name" value="Ala_racemase_C"/>
    <property type="match status" value="1"/>
</dbReference>
<dbReference type="InterPro" id="IPR009006">
    <property type="entry name" value="Ala_racemase/Decarboxylase_C"/>
</dbReference>
<evidence type="ECO:0000313" key="9">
    <source>
        <dbReference type="EMBL" id="GGI25157.1"/>
    </source>
</evidence>
<dbReference type="Gene3D" id="3.20.20.10">
    <property type="entry name" value="Alanine racemase"/>
    <property type="match status" value="1"/>
</dbReference>
<dbReference type="RefSeq" id="WP_188412952.1">
    <property type="nucleotide sequence ID" value="NZ_BMDJ01000004.1"/>
</dbReference>
<dbReference type="SMART" id="SM01005">
    <property type="entry name" value="Ala_racemase_C"/>
    <property type="match status" value="1"/>
</dbReference>
<dbReference type="EC" id="5.1.1.1" evidence="7"/>
<gene>
    <name evidence="9" type="primary">mur/alr</name>
    <name evidence="9" type="ORF">GCM10008119_16250</name>
</gene>
<dbReference type="InterPro" id="IPR036565">
    <property type="entry name" value="Mur-like_cat_sf"/>
</dbReference>
<evidence type="ECO:0000256" key="1">
    <source>
        <dbReference type="ARBA" id="ARBA00001933"/>
    </source>
</evidence>
<evidence type="ECO:0000256" key="3">
    <source>
        <dbReference type="ARBA" id="ARBA00022741"/>
    </source>
</evidence>
<feature type="binding site" evidence="7">
    <location>
        <position position="586"/>
    </location>
    <ligand>
        <name>substrate</name>
    </ligand>
</feature>
<dbReference type="InterPro" id="IPR011079">
    <property type="entry name" value="Ala_racemase_C"/>
</dbReference>
<comment type="similarity">
    <text evidence="7">Belongs to the alanine racemase family.</text>
</comment>
<dbReference type="HAMAP" id="MF_01201">
    <property type="entry name" value="Ala_racemase"/>
    <property type="match status" value="1"/>
</dbReference>
<dbReference type="CDD" id="cd00430">
    <property type="entry name" value="PLPDE_III_AR"/>
    <property type="match status" value="1"/>
</dbReference>
<comment type="cofactor">
    <cofactor evidence="1 7">
        <name>pyridoxal 5'-phosphate</name>
        <dbReference type="ChEBI" id="CHEBI:597326"/>
    </cofactor>
</comment>
<accession>A0ABQ2BHJ2</accession>
<dbReference type="Pfam" id="PF08245">
    <property type="entry name" value="Mur_ligase_M"/>
    <property type="match status" value="1"/>
</dbReference>
<keyword evidence="5 7" id="KW-0663">Pyridoxal phosphate</keyword>
<dbReference type="EMBL" id="BMDJ01000004">
    <property type="protein sequence ID" value="GGI25157.1"/>
    <property type="molecule type" value="Genomic_DNA"/>
</dbReference>
<dbReference type="SUPFAM" id="SSF53623">
    <property type="entry name" value="MurD-like peptide ligases, catalytic domain"/>
    <property type="match status" value="1"/>
</dbReference>
<dbReference type="Gene3D" id="3.40.1390.10">
    <property type="entry name" value="MurE/MurF, N-terminal domain"/>
    <property type="match status" value="1"/>
</dbReference>
<dbReference type="SUPFAM" id="SSF51419">
    <property type="entry name" value="PLP-binding barrel"/>
    <property type="match status" value="1"/>
</dbReference>
<evidence type="ECO:0000256" key="6">
    <source>
        <dbReference type="ARBA" id="ARBA00023235"/>
    </source>
</evidence>
<dbReference type="Pfam" id="PF01168">
    <property type="entry name" value="Ala_racemase_N"/>
    <property type="match status" value="1"/>
</dbReference>
<evidence type="ECO:0000259" key="8">
    <source>
        <dbReference type="SMART" id="SM01005"/>
    </source>
</evidence>
<proteinExistence type="inferred from homology"/>
<dbReference type="PANTHER" id="PTHR43024">
    <property type="entry name" value="UDP-N-ACETYLMURAMOYL-TRIPEPTIDE--D-ALANYL-D-ALANINE LIGASE"/>
    <property type="match status" value="1"/>
</dbReference>
<dbReference type="Gene3D" id="3.90.190.20">
    <property type="entry name" value="Mur ligase, C-terminal domain"/>
    <property type="match status" value="1"/>
</dbReference>
<reference evidence="10" key="1">
    <citation type="journal article" date="2019" name="Int. J. Syst. Evol. Microbiol.">
        <title>The Global Catalogue of Microorganisms (GCM) 10K type strain sequencing project: providing services to taxonomists for standard genome sequencing and annotation.</title>
        <authorList>
            <consortium name="The Broad Institute Genomics Platform"/>
            <consortium name="The Broad Institute Genome Sequencing Center for Infectious Disease"/>
            <person name="Wu L."/>
            <person name="Ma J."/>
        </authorList>
    </citation>
    <scope>NUCLEOTIDE SEQUENCE [LARGE SCALE GENOMIC DNA]</scope>
    <source>
        <strain evidence="10">CCM 8939</strain>
    </source>
</reference>
<dbReference type="InterPro" id="IPR036615">
    <property type="entry name" value="Mur_ligase_C_dom_sf"/>
</dbReference>
<feature type="modified residue" description="N6-(pyridoxal phosphate)lysine" evidence="7">
    <location>
        <position position="489"/>
    </location>
</feature>
<organism evidence="9 10">
    <name type="scientific">Pedobacter mendelii</name>
    <dbReference type="NCBI Taxonomy" id="1908240"/>
    <lineage>
        <taxon>Bacteria</taxon>
        <taxon>Pseudomonadati</taxon>
        <taxon>Bacteroidota</taxon>
        <taxon>Sphingobacteriia</taxon>
        <taxon>Sphingobacteriales</taxon>
        <taxon>Sphingobacteriaceae</taxon>
        <taxon>Pedobacter</taxon>
    </lineage>
</organism>
<dbReference type="InterPro" id="IPR035911">
    <property type="entry name" value="MurE/MurF_N"/>
</dbReference>
<comment type="caution">
    <text evidence="9">The sequence shown here is derived from an EMBL/GenBank/DDBJ whole genome shotgun (WGS) entry which is preliminary data.</text>
</comment>
<evidence type="ECO:0000256" key="4">
    <source>
        <dbReference type="ARBA" id="ARBA00022840"/>
    </source>
</evidence>
<evidence type="ECO:0000256" key="7">
    <source>
        <dbReference type="HAMAP-Rule" id="MF_01201"/>
    </source>
</evidence>
<dbReference type="InterPro" id="IPR000821">
    <property type="entry name" value="Ala_racemase"/>
</dbReference>
<keyword evidence="6 7" id="KW-0413">Isomerase</keyword>
<protein>
    <recommendedName>
        <fullName evidence="7">Alanine racemase</fullName>
        <ecNumber evidence="7">5.1.1.1</ecNumber>
    </recommendedName>
</protein>
<feature type="active site" description="Proton acceptor; specific for D-alanine" evidence="7">
    <location>
        <position position="489"/>
    </location>
</feature>
<dbReference type="NCBIfam" id="TIGR00492">
    <property type="entry name" value="alr"/>
    <property type="match status" value="1"/>
</dbReference>
<name>A0ABQ2BHJ2_9SPHI</name>
<comment type="catalytic activity">
    <reaction evidence="7">
        <text>L-alanine = D-alanine</text>
        <dbReference type="Rhea" id="RHEA:20249"/>
        <dbReference type="ChEBI" id="CHEBI:57416"/>
        <dbReference type="ChEBI" id="CHEBI:57972"/>
        <dbReference type="EC" id="5.1.1.1"/>
    </reaction>
</comment>
<sequence>MQNPIYTVLNIAEILKADVKLVNGQTVIQYLIIDSRSVLIPENSLFFALCSHRDGHGFIKDAYKKEIRNFVITEEKYISQYPDCNFIVVDDTLIALQKLAIEHRNHFNLKVLGITGSNGKTIVKEWLYQLLAVDYNIVRSPKSYNSQIGVPLSVWQIDADNNLGIFEAGISAANEMENLAEIIQPQIGILTNIGEAHAEGFSSKQEKLEEKLKLFAATELFIYSPEYVSETNFNDLPGKKQFSWSTKQGADLRIIAVEPTDVNCYLRAIYQDKEIECTLPFKDKASIENGMICWATLLALGYSAEQADLRLEKLSPVSMRLELKNGINQCSIIDDSYSADISSLAIALDFLNQQNQHSKKTVILSELFETGKDDLDLYTEIADLLAQKKINRLIGIGIQISKYAKLFKFETQFFHDTNTFIESFAGLHFNHETILVKGARRFEFGRISKLLTQKIHDTVLEIDLNAMVGNLQFYRSKIKAGVKIMAMVKAFSYGSGSFEIANLLQFHKVDYLAVAYADEGIALRKAGINLPIMVMSPEESAFEAIIKNNLEPEIYSLEILNNFLNSLSDYDFNYPIHIKIDSGMHRLGFDTNEIDELSELLKGSQKVKVQSIFSHLVASSEAEHDGFTQQQIEKFKVIANQLVDYLGYKPLLHIANTSGISRWPDGQLDMVRLGIGLYGFDSALLNNRGLNTTMILKTTVTQVKTLDAGETVGYSRKGVMPNGGKIATVKIGYADGYSRAFGNGVGKMLLNGNLVPTIGSICMDMTMLDITGIDVKPGDEAIVFNQEHNIMELAKEINTIPYEILTNISQRVKRVYFYE</sequence>
<dbReference type="PRINTS" id="PR00992">
    <property type="entry name" value="ALARACEMASE"/>
</dbReference>
<dbReference type="Gene3D" id="3.40.1190.10">
    <property type="entry name" value="Mur-like, catalytic domain"/>
    <property type="match status" value="1"/>
</dbReference>
<evidence type="ECO:0000313" key="10">
    <source>
        <dbReference type="Proteomes" id="UP000645390"/>
    </source>
</evidence>
<feature type="active site" description="Proton acceptor; specific for L-alanine" evidence="7">
    <location>
        <position position="714"/>
    </location>
</feature>
<keyword evidence="10" id="KW-1185">Reference proteome</keyword>
<keyword evidence="2 9" id="KW-0436">Ligase</keyword>
<keyword evidence="3" id="KW-0547">Nucleotide-binding</keyword>
<comment type="pathway">
    <text evidence="7">Amino-acid biosynthesis; D-alanine biosynthesis; D-alanine from L-alanine: step 1/1.</text>
</comment>
<evidence type="ECO:0000256" key="5">
    <source>
        <dbReference type="ARBA" id="ARBA00022898"/>
    </source>
</evidence>
<dbReference type="SUPFAM" id="SSF50621">
    <property type="entry name" value="Alanine racemase C-terminal domain-like"/>
    <property type="match status" value="1"/>
</dbReference>
<evidence type="ECO:0000256" key="2">
    <source>
        <dbReference type="ARBA" id="ARBA00022598"/>
    </source>
</evidence>
<dbReference type="Proteomes" id="UP000645390">
    <property type="component" value="Unassembled WGS sequence"/>
</dbReference>
<dbReference type="Gene3D" id="2.40.37.10">
    <property type="entry name" value="Lyase, Ornithine Decarboxylase, Chain A, domain 1"/>
    <property type="match status" value="1"/>
</dbReference>
<feature type="binding site" evidence="7">
    <location>
        <position position="763"/>
    </location>
    <ligand>
        <name>substrate</name>
    </ligand>
</feature>
<dbReference type="InterPro" id="IPR013221">
    <property type="entry name" value="Mur_ligase_cen"/>
</dbReference>
<feature type="domain" description="Alanine racemase C-terminal" evidence="8">
    <location>
        <begin position="693"/>
        <end position="817"/>
    </location>
</feature>
<comment type="function">
    <text evidence="7">Catalyzes the interconversion of L-alanine and D-alanine. May also act on other amino acids.</text>
</comment>
<dbReference type="InterPro" id="IPR001608">
    <property type="entry name" value="Ala_racemase_N"/>
</dbReference>
<dbReference type="SUPFAM" id="SSF63418">
    <property type="entry name" value="MurE/MurF N-terminal domain"/>
    <property type="match status" value="1"/>
</dbReference>
<dbReference type="InterPro" id="IPR051046">
    <property type="entry name" value="MurCDEF_CellWall_CoF430Synth"/>
</dbReference>
<keyword evidence="4" id="KW-0067">ATP-binding</keyword>
<dbReference type="NCBIfam" id="NF008897">
    <property type="entry name" value="PRK11930.1"/>
    <property type="match status" value="1"/>
</dbReference>
<dbReference type="InterPro" id="IPR029066">
    <property type="entry name" value="PLP-binding_barrel"/>
</dbReference>
<dbReference type="GO" id="GO:0016874">
    <property type="term" value="F:ligase activity"/>
    <property type="evidence" value="ECO:0007669"/>
    <property type="project" value="UniProtKB-KW"/>
</dbReference>
<dbReference type="PANTHER" id="PTHR43024:SF1">
    <property type="entry name" value="UDP-N-ACETYLMURAMOYL-TRIPEPTIDE--D-ALANYL-D-ALANINE LIGASE"/>
    <property type="match status" value="1"/>
</dbReference>
<dbReference type="SUPFAM" id="SSF53244">
    <property type="entry name" value="MurD-like peptide ligases, peptide-binding domain"/>
    <property type="match status" value="1"/>
</dbReference>